<keyword evidence="2" id="KW-1185">Reference proteome</keyword>
<reference evidence="1" key="2">
    <citation type="submission" date="2020-09" db="EMBL/GenBank/DDBJ databases">
        <authorList>
            <person name="Sun Q."/>
            <person name="Ohkuma M."/>
        </authorList>
    </citation>
    <scope>NUCLEOTIDE SEQUENCE</scope>
    <source>
        <strain evidence="1">JCM 4403</strain>
    </source>
</reference>
<comment type="caution">
    <text evidence="1">The sequence shown here is derived from an EMBL/GenBank/DDBJ whole genome shotgun (WGS) entry which is preliminary data.</text>
</comment>
<accession>A0A918C113</accession>
<sequence length="76" mass="7688">MNTNPALGFISAILEAPADRPAGTVDVVLGLPGEPTGTRTAVDGGPRTSLAWWPRPLGEVSLLPGPPGLPRPGIPA</sequence>
<gene>
    <name evidence="1" type="ORF">GCM10010280_55360</name>
</gene>
<organism evidence="1 2">
    <name type="scientific">Streptomyces pilosus</name>
    <dbReference type="NCBI Taxonomy" id="28893"/>
    <lineage>
        <taxon>Bacteria</taxon>
        <taxon>Bacillati</taxon>
        <taxon>Actinomycetota</taxon>
        <taxon>Actinomycetes</taxon>
        <taxon>Kitasatosporales</taxon>
        <taxon>Streptomycetaceae</taxon>
        <taxon>Streptomyces</taxon>
    </lineage>
</organism>
<dbReference type="RefSeq" id="WP_189560748.1">
    <property type="nucleotide sequence ID" value="NZ_BMTU01000013.1"/>
</dbReference>
<evidence type="ECO:0000313" key="1">
    <source>
        <dbReference type="EMBL" id="GGR00207.1"/>
    </source>
</evidence>
<reference evidence="1" key="1">
    <citation type="journal article" date="2014" name="Int. J. Syst. Evol. Microbiol.">
        <title>Complete genome sequence of Corynebacterium casei LMG S-19264T (=DSM 44701T), isolated from a smear-ripened cheese.</title>
        <authorList>
            <consortium name="US DOE Joint Genome Institute (JGI-PGF)"/>
            <person name="Walter F."/>
            <person name="Albersmeier A."/>
            <person name="Kalinowski J."/>
            <person name="Ruckert C."/>
        </authorList>
    </citation>
    <scope>NUCLEOTIDE SEQUENCE</scope>
    <source>
        <strain evidence="1">JCM 4403</strain>
    </source>
</reference>
<name>A0A918C113_9ACTN</name>
<dbReference type="EMBL" id="BMTU01000013">
    <property type="protein sequence ID" value="GGR00207.1"/>
    <property type="molecule type" value="Genomic_DNA"/>
</dbReference>
<proteinExistence type="predicted"/>
<protein>
    <submittedName>
        <fullName evidence="1">Uncharacterized protein</fullName>
    </submittedName>
</protein>
<evidence type="ECO:0000313" key="2">
    <source>
        <dbReference type="Proteomes" id="UP000656732"/>
    </source>
</evidence>
<dbReference type="Proteomes" id="UP000656732">
    <property type="component" value="Unassembled WGS sequence"/>
</dbReference>
<dbReference type="AlphaFoldDB" id="A0A918C113"/>